<protein>
    <submittedName>
        <fullName evidence="3">Snf2 family helicase</fullName>
    </submittedName>
</protein>
<dbReference type="HOGENOM" id="CLU_401746_0_0_1"/>
<keyword evidence="3" id="KW-0347">Helicase</keyword>
<dbReference type="eggNOG" id="ENOG502RMCE">
    <property type="taxonomic scope" value="Eukaryota"/>
</dbReference>
<accession>S3CI82</accession>
<feature type="region of interest" description="Disordered" evidence="1">
    <location>
        <begin position="570"/>
        <end position="589"/>
    </location>
</feature>
<feature type="domain" description="HNH nuclease" evidence="2">
    <location>
        <begin position="238"/>
        <end position="316"/>
    </location>
</feature>
<dbReference type="OrthoDB" id="5416097at2759"/>
<dbReference type="AlphaFoldDB" id="S3CI82"/>
<feature type="region of interest" description="Disordered" evidence="1">
    <location>
        <begin position="152"/>
        <end position="229"/>
    </location>
</feature>
<dbReference type="InterPro" id="IPR003615">
    <property type="entry name" value="HNH_nuc"/>
</dbReference>
<dbReference type="SUPFAM" id="SSF52540">
    <property type="entry name" value="P-loop containing nucleoside triphosphate hydrolases"/>
    <property type="match status" value="1"/>
</dbReference>
<dbReference type="InterPro" id="IPR027417">
    <property type="entry name" value="P-loop_NTPase"/>
</dbReference>
<proteinExistence type="predicted"/>
<keyword evidence="3" id="KW-0378">Hydrolase</keyword>
<reference evidence="3 4" key="1">
    <citation type="journal article" date="2013" name="BMC Genomics">
        <title>The genome and transcriptome of the pine saprophyte Ophiostoma piceae, and a comparison with the bark beetle-associated pine pathogen Grosmannia clavigera.</title>
        <authorList>
            <person name="Haridas S."/>
            <person name="Wang Y."/>
            <person name="Lim L."/>
            <person name="Massoumi Alamouti S."/>
            <person name="Jackman S."/>
            <person name="Docking R."/>
            <person name="Robertson G."/>
            <person name="Birol I."/>
            <person name="Bohlmann J."/>
            <person name="Breuil C."/>
        </authorList>
    </citation>
    <scope>NUCLEOTIDE SEQUENCE [LARGE SCALE GENOMIC DNA]</scope>
    <source>
        <strain evidence="3 4">UAMH 11346</strain>
    </source>
</reference>
<feature type="compositionally biased region" description="Low complexity" evidence="1">
    <location>
        <begin position="200"/>
        <end position="215"/>
    </location>
</feature>
<keyword evidence="3" id="KW-0067">ATP-binding</keyword>
<evidence type="ECO:0000313" key="4">
    <source>
        <dbReference type="Proteomes" id="UP000016923"/>
    </source>
</evidence>
<keyword evidence="3" id="KW-0547">Nucleotide-binding</keyword>
<dbReference type="VEuPathDB" id="FungiDB:F503_02907"/>
<organism evidence="3 4">
    <name type="scientific">Ophiostoma piceae (strain UAMH 11346)</name>
    <name type="common">Sap stain fungus</name>
    <dbReference type="NCBI Taxonomy" id="1262450"/>
    <lineage>
        <taxon>Eukaryota</taxon>
        <taxon>Fungi</taxon>
        <taxon>Dikarya</taxon>
        <taxon>Ascomycota</taxon>
        <taxon>Pezizomycotina</taxon>
        <taxon>Sordariomycetes</taxon>
        <taxon>Sordariomycetidae</taxon>
        <taxon>Ophiostomatales</taxon>
        <taxon>Ophiostomataceae</taxon>
        <taxon>Ophiostoma</taxon>
    </lineage>
</organism>
<name>S3CI82_OPHP1</name>
<gene>
    <name evidence="3" type="ORF">F503_02907</name>
</gene>
<evidence type="ECO:0000256" key="1">
    <source>
        <dbReference type="SAM" id="MobiDB-lite"/>
    </source>
</evidence>
<feature type="compositionally biased region" description="Basic and acidic residues" evidence="1">
    <location>
        <begin position="468"/>
        <end position="477"/>
    </location>
</feature>
<sequence length="685" mass="73710">MSKQQALGLVAEMYDQDRATVTRLMRNASSDLRDAGRTAAVENNVTDLEDRRRLFHDYMAESDTHEEKTTVVALTIFLLCPIDQLRHRVAAAQEQETFAAFAILPIVLNTASDVIRSFLSKARPAGTATSSAASTPMAAGVVVAQAGKQNAPVLSSPRTAPPMVVSPTGPSEPKRKATSPAEGSPAGKKLAQVPAPTTPPTAGSPGTPSSQSPSTKAKDKARRHSATAAAYRRDKHVCVLSGYGYPDGAHIFPFSASKDRKVTTAMLLLLETFWGQDKMAVWRAQCEDTAISDPPKNMICLGKHLHALWGAARFGLKPLRIPAAAEKNEPDDVVDDAMVDELVDQLAALMTSMSVASYGLNLHKCCADGVVLQFSWSYNAIHQATGRILRLGQTQPVSWTIIKTSSSFHCVQEAVLSAKWAMQLSASMALPDFVVGKWQCAHRIARLREWSSDEDEAAAEDTDYVPGGDKDDLNSDHDSDARFVRSELLPGSSQKGRRAPSASPSAIQIAANYRGASLVSLDLNYAALLARYRRRKGAFLGVSDATSIRQEEGGGGISWLFERTSTGGQGTHGGFAESSSGSDGNARGKNGTLAHRQSGICIETGQVFVISADRPEGLPSLDLLELQWNLVRVAAMSGAADAYANRRWRDDGSAGVGANEEQTFDELWEIDGLMAILSRCGWRRQ</sequence>
<keyword evidence="4" id="KW-1185">Reference proteome</keyword>
<feature type="region of interest" description="Disordered" evidence="1">
    <location>
        <begin position="457"/>
        <end position="477"/>
    </location>
</feature>
<dbReference type="Gene3D" id="3.40.50.300">
    <property type="entry name" value="P-loop containing nucleotide triphosphate hydrolases"/>
    <property type="match status" value="1"/>
</dbReference>
<dbReference type="GO" id="GO:0004386">
    <property type="term" value="F:helicase activity"/>
    <property type="evidence" value="ECO:0007669"/>
    <property type="project" value="UniProtKB-KW"/>
</dbReference>
<evidence type="ECO:0000313" key="3">
    <source>
        <dbReference type="EMBL" id="EPE06078.1"/>
    </source>
</evidence>
<dbReference type="EMBL" id="KE148154">
    <property type="protein sequence ID" value="EPE06078.1"/>
    <property type="molecule type" value="Genomic_DNA"/>
</dbReference>
<evidence type="ECO:0000259" key="2">
    <source>
        <dbReference type="Pfam" id="PF13391"/>
    </source>
</evidence>
<dbReference type="Pfam" id="PF13391">
    <property type="entry name" value="HNH_2"/>
    <property type="match status" value="1"/>
</dbReference>
<dbReference type="Proteomes" id="UP000016923">
    <property type="component" value="Unassembled WGS sequence"/>
</dbReference>